<dbReference type="Proteomes" id="UP000316343">
    <property type="component" value="Unassembled WGS sequence"/>
</dbReference>
<dbReference type="AlphaFoldDB" id="A0A547PBV0"/>
<dbReference type="RefSeq" id="WP_142787779.1">
    <property type="nucleotide sequence ID" value="NZ_VHJK01000001.1"/>
</dbReference>
<dbReference type="EMBL" id="VHJK01000001">
    <property type="protein sequence ID" value="TRD11514.1"/>
    <property type="molecule type" value="Genomic_DNA"/>
</dbReference>
<reference evidence="1 2" key="1">
    <citation type="submission" date="2019-06" db="EMBL/GenBank/DDBJ databases">
        <title>Erythrobacter insulae sp. nov., isolated from a tidal flat.</title>
        <authorList>
            <person name="Yoon J.-H."/>
        </authorList>
    </citation>
    <scope>NUCLEOTIDE SEQUENCE [LARGE SCALE GENOMIC DNA]</scope>
    <source>
        <strain evidence="1 2">JBTF-M21</strain>
    </source>
</reference>
<comment type="caution">
    <text evidence="1">The sequence shown here is derived from an EMBL/GenBank/DDBJ whole genome shotgun (WGS) entry which is preliminary data.</text>
</comment>
<name>A0A547PBV0_9SPHN</name>
<organism evidence="1 2">
    <name type="scientific">Erythrobacter insulae</name>
    <dbReference type="NCBI Taxonomy" id="2584124"/>
    <lineage>
        <taxon>Bacteria</taxon>
        <taxon>Pseudomonadati</taxon>
        <taxon>Pseudomonadota</taxon>
        <taxon>Alphaproteobacteria</taxon>
        <taxon>Sphingomonadales</taxon>
        <taxon>Erythrobacteraceae</taxon>
        <taxon>Erythrobacter/Porphyrobacter group</taxon>
        <taxon>Erythrobacter</taxon>
    </lineage>
</organism>
<accession>A0A547PBV0</accession>
<keyword evidence="2" id="KW-1185">Reference proteome</keyword>
<proteinExistence type="predicted"/>
<sequence length="158" mass="18283">MTAKGRPRTKIKKQLREGEEAGLNRHWRGLFLDYLAESSNVSESARKAGINPSRAYKVRREEPEFARQWLNALWEGYVHLEMEVLRRLRSGDQQTEAADKYDFANAIRLLNAHRDNAVRAQAEQRNVSAAEIRASIDRKVERIREKVRAEKQRAGSNP</sequence>
<dbReference type="OrthoDB" id="8480631at2"/>
<evidence type="ECO:0000313" key="2">
    <source>
        <dbReference type="Proteomes" id="UP000316343"/>
    </source>
</evidence>
<evidence type="ECO:0008006" key="3">
    <source>
        <dbReference type="Google" id="ProtNLM"/>
    </source>
</evidence>
<evidence type="ECO:0000313" key="1">
    <source>
        <dbReference type="EMBL" id="TRD11514.1"/>
    </source>
</evidence>
<protein>
    <recommendedName>
        <fullName evidence="3">Terminase</fullName>
    </recommendedName>
</protein>
<gene>
    <name evidence="1" type="ORF">FGU71_06345</name>
</gene>